<dbReference type="AlphaFoldDB" id="A0A1S0U2D7"/>
<proteinExistence type="predicted"/>
<dbReference type="CTD" id="9942515"/>
<protein>
    <submittedName>
        <fullName evidence="1">Uncharacterized protein</fullName>
    </submittedName>
</protein>
<organism evidence="1">
    <name type="scientific">Loa loa</name>
    <name type="common">Eye worm</name>
    <name type="synonym">Filaria loa</name>
    <dbReference type="NCBI Taxonomy" id="7209"/>
    <lineage>
        <taxon>Eukaryota</taxon>
        <taxon>Metazoa</taxon>
        <taxon>Ecdysozoa</taxon>
        <taxon>Nematoda</taxon>
        <taxon>Chromadorea</taxon>
        <taxon>Rhabditida</taxon>
        <taxon>Spirurina</taxon>
        <taxon>Spiruromorpha</taxon>
        <taxon>Filarioidea</taxon>
        <taxon>Onchocercidae</taxon>
        <taxon>Loa</taxon>
    </lineage>
</organism>
<evidence type="ECO:0000313" key="1">
    <source>
        <dbReference type="EMBL" id="EFO23378.1"/>
    </source>
</evidence>
<dbReference type="InParanoid" id="A0A1S0U2D7"/>
<dbReference type="RefSeq" id="XP_003140697.1">
    <property type="nucleotide sequence ID" value="XM_003140649.1"/>
</dbReference>
<reference evidence="1" key="1">
    <citation type="submission" date="2012-04" db="EMBL/GenBank/DDBJ databases">
        <title>The Genome Sequence of Loa loa.</title>
        <authorList>
            <consortium name="The Broad Institute Genome Sequencing Platform"/>
            <consortium name="Broad Institute Genome Sequencing Center for Infectious Disease"/>
            <person name="Nutman T.B."/>
            <person name="Fink D.L."/>
            <person name="Russ C."/>
            <person name="Young S."/>
            <person name="Zeng Q."/>
            <person name="Gargeya S."/>
            <person name="Alvarado L."/>
            <person name="Berlin A."/>
            <person name="Chapman S.B."/>
            <person name="Chen Z."/>
            <person name="Freedman E."/>
            <person name="Gellesch M."/>
            <person name="Goldberg J."/>
            <person name="Griggs A."/>
            <person name="Gujja S."/>
            <person name="Heilman E.R."/>
            <person name="Heiman D."/>
            <person name="Howarth C."/>
            <person name="Mehta T."/>
            <person name="Neiman D."/>
            <person name="Pearson M."/>
            <person name="Roberts A."/>
            <person name="Saif S."/>
            <person name="Shea T."/>
            <person name="Shenoy N."/>
            <person name="Sisk P."/>
            <person name="Stolte C."/>
            <person name="Sykes S."/>
            <person name="White J."/>
            <person name="Yandava C."/>
            <person name="Haas B."/>
            <person name="Henn M.R."/>
            <person name="Nusbaum C."/>
            <person name="Birren B."/>
        </authorList>
    </citation>
    <scope>NUCLEOTIDE SEQUENCE [LARGE SCALE GENOMIC DNA]</scope>
</reference>
<dbReference type="EMBL" id="JH712136">
    <property type="protein sequence ID" value="EFO23378.1"/>
    <property type="molecule type" value="Genomic_DNA"/>
</dbReference>
<dbReference type="KEGG" id="loa:LOAG_05112"/>
<name>A0A1S0U2D7_LOALO</name>
<sequence length="108" mass="12540">MLQVVFLGKLASLSQFSHSIFRLSGTIIIWIRAVILDFNNIDKIEFLTNSAAETIFPWNCSEWICLISKISENPILLFSNIYACRNEPQYSKHNMRMCVSHQSSWVRI</sequence>
<gene>
    <name evidence="1" type="ORF">LOAG_05112</name>
</gene>
<accession>A0A1S0U2D7</accession>
<dbReference type="GeneID" id="9942515"/>